<accession>A8MM73</accession>
<dbReference type="RefSeq" id="WP_012158554.1">
    <property type="nucleotide sequence ID" value="NC_009922.1"/>
</dbReference>
<dbReference type="PANTHER" id="PTHR34385:SF1">
    <property type="entry name" value="PEPTIDOGLYCAN L-ALANYL-D-GLUTAMATE ENDOPEPTIDASE CWLK"/>
    <property type="match status" value="1"/>
</dbReference>
<keyword evidence="4" id="KW-1185">Reference proteome</keyword>
<dbReference type="KEGG" id="aoe:Clos_0680"/>
<dbReference type="InterPro" id="IPR009045">
    <property type="entry name" value="Zn_M74/Hedgehog-like"/>
</dbReference>
<dbReference type="STRING" id="350688.Clos_0680"/>
<evidence type="ECO:0000313" key="4">
    <source>
        <dbReference type="Proteomes" id="UP000000269"/>
    </source>
</evidence>
<keyword evidence="3" id="KW-0645">Protease</keyword>
<keyword evidence="3" id="KW-0378">Hydrolase</keyword>
<dbReference type="Gene3D" id="3.30.1380.10">
    <property type="match status" value="1"/>
</dbReference>
<dbReference type="HOGENOM" id="CLU_054193_1_2_9"/>
<gene>
    <name evidence="3" type="ordered locus">Clos_0680</name>
</gene>
<dbReference type="InterPro" id="IPR003709">
    <property type="entry name" value="VanY-like_core_dom"/>
</dbReference>
<organism evidence="3 4">
    <name type="scientific">Alkaliphilus oremlandii (strain OhILAs)</name>
    <name type="common">Clostridium oremlandii (strain OhILAs)</name>
    <dbReference type="NCBI Taxonomy" id="350688"/>
    <lineage>
        <taxon>Bacteria</taxon>
        <taxon>Bacillati</taxon>
        <taxon>Bacillota</taxon>
        <taxon>Clostridia</taxon>
        <taxon>Peptostreptococcales</taxon>
        <taxon>Natronincolaceae</taxon>
        <taxon>Alkaliphilus</taxon>
    </lineage>
</organism>
<reference evidence="4" key="1">
    <citation type="submission" date="2007-10" db="EMBL/GenBank/DDBJ databases">
        <title>Complete genome of Alkaliphilus oremlandii OhILAs.</title>
        <authorList>
            <person name="Copeland A."/>
            <person name="Lucas S."/>
            <person name="Lapidus A."/>
            <person name="Barry K."/>
            <person name="Detter J.C."/>
            <person name="Glavina del Rio T."/>
            <person name="Hammon N."/>
            <person name="Israni S."/>
            <person name="Dalin E."/>
            <person name="Tice H."/>
            <person name="Pitluck S."/>
            <person name="Chain P."/>
            <person name="Malfatti S."/>
            <person name="Shin M."/>
            <person name="Vergez L."/>
            <person name="Schmutz J."/>
            <person name="Larimer F."/>
            <person name="Land M."/>
            <person name="Hauser L."/>
            <person name="Kyrpides N."/>
            <person name="Mikhailova N."/>
            <person name="Stolz J.F."/>
            <person name="Dawson A."/>
            <person name="Fisher E."/>
            <person name="Crable B."/>
            <person name="Perera E."/>
            <person name="Lisak J."/>
            <person name="Ranganathan M."/>
            <person name="Basu P."/>
            <person name="Richardson P."/>
        </authorList>
    </citation>
    <scope>NUCLEOTIDE SEQUENCE [LARGE SCALE GENOMIC DNA]</scope>
    <source>
        <strain evidence="4">OhILAs</strain>
    </source>
</reference>
<dbReference type="PANTHER" id="PTHR34385">
    <property type="entry name" value="D-ALANYL-D-ALANINE CARBOXYPEPTIDASE"/>
    <property type="match status" value="1"/>
</dbReference>
<sequence>MAVRNRRKRKKNNRFKVMMRISILLIIASATFLCLTKLPNYVQRVIAGSMVEEAQGVEENNGSNEVNNQELDTSEDNKATGVDNNPKGSENKKDNEAVQHDEKILVENTNDILVVVNKKRHVASDYKPEDLVVPNVKFSFSGEHEKKYMRQEAATSLEKLFEQAKEEEIHLFAVSGYRSYSTQERVFNGFVNQYGEEKANKFSARPGESEHHTGLAMDVSSQSAEFRLLESFGDMPEGKWLKENAHKFGFIIRYLKEKTDITGYTYEPWHIRYVGKAVAEEIYNAGITLEEYLGLE</sequence>
<dbReference type="EMBL" id="CP000853">
    <property type="protein sequence ID" value="ABW18240.1"/>
    <property type="molecule type" value="Genomic_DNA"/>
</dbReference>
<feature type="compositionally biased region" description="Basic and acidic residues" evidence="1">
    <location>
        <begin position="89"/>
        <end position="98"/>
    </location>
</feature>
<dbReference type="CDD" id="cd14852">
    <property type="entry name" value="LD-carboxypeptidase"/>
    <property type="match status" value="1"/>
</dbReference>
<dbReference type="SUPFAM" id="SSF55166">
    <property type="entry name" value="Hedgehog/DD-peptidase"/>
    <property type="match status" value="1"/>
</dbReference>
<evidence type="ECO:0000256" key="1">
    <source>
        <dbReference type="SAM" id="MobiDB-lite"/>
    </source>
</evidence>
<dbReference type="Pfam" id="PF02557">
    <property type="entry name" value="VanY"/>
    <property type="match status" value="1"/>
</dbReference>
<protein>
    <submittedName>
        <fullName evidence="3">Peptidase M15B and M15C DD-carboxypeptidase VanY/endolysin</fullName>
    </submittedName>
</protein>
<evidence type="ECO:0000259" key="2">
    <source>
        <dbReference type="Pfam" id="PF02557"/>
    </source>
</evidence>
<dbReference type="GO" id="GO:0006508">
    <property type="term" value="P:proteolysis"/>
    <property type="evidence" value="ECO:0007669"/>
    <property type="project" value="InterPro"/>
</dbReference>
<dbReference type="InterPro" id="IPR058193">
    <property type="entry name" value="VanY/YodJ_core_dom"/>
</dbReference>
<dbReference type="GO" id="GO:0004180">
    <property type="term" value="F:carboxypeptidase activity"/>
    <property type="evidence" value="ECO:0007669"/>
    <property type="project" value="UniProtKB-KW"/>
</dbReference>
<keyword evidence="3" id="KW-0121">Carboxypeptidase</keyword>
<feature type="compositionally biased region" description="Low complexity" evidence="1">
    <location>
        <begin position="57"/>
        <end position="70"/>
    </location>
</feature>
<evidence type="ECO:0000313" key="3">
    <source>
        <dbReference type="EMBL" id="ABW18240.1"/>
    </source>
</evidence>
<dbReference type="Proteomes" id="UP000000269">
    <property type="component" value="Chromosome"/>
</dbReference>
<proteinExistence type="predicted"/>
<name>A8MM73_ALKOO</name>
<dbReference type="InterPro" id="IPR052179">
    <property type="entry name" value="DD-CPase-like"/>
</dbReference>
<dbReference type="AlphaFoldDB" id="A8MM73"/>
<feature type="region of interest" description="Disordered" evidence="1">
    <location>
        <begin position="56"/>
        <end position="98"/>
    </location>
</feature>
<dbReference type="eggNOG" id="COG1876">
    <property type="taxonomic scope" value="Bacteria"/>
</dbReference>
<feature type="domain" description="D-alanyl-D-alanine carboxypeptidase-like core" evidence="2">
    <location>
        <begin position="147"/>
        <end position="276"/>
    </location>
</feature>